<dbReference type="Proteomes" id="UP001172684">
    <property type="component" value="Unassembled WGS sequence"/>
</dbReference>
<evidence type="ECO:0000256" key="2">
    <source>
        <dbReference type="SAM" id="Phobius"/>
    </source>
</evidence>
<evidence type="ECO:0000256" key="1">
    <source>
        <dbReference type="SAM" id="MobiDB-lite"/>
    </source>
</evidence>
<keyword evidence="2" id="KW-0812">Transmembrane</keyword>
<keyword evidence="2" id="KW-0472">Membrane</keyword>
<protein>
    <submittedName>
        <fullName evidence="3">Uncharacterized protein</fullName>
    </submittedName>
</protein>
<feature type="region of interest" description="Disordered" evidence="1">
    <location>
        <begin position="231"/>
        <end position="280"/>
    </location>
</feature>
<gene>
    <name evidence="3" type="ORF">H2201_005581</name>
</gene>
<feature type="compositionally biased region" description="Polar residues" evidence="1">
    <location>
        <begin position="251"/>
        <end position="265"/>
    </location>
</feature>
<name>A0ABQ9NW56_9PEZI</name>
<proteinExistence type="predicted"/>
<feature type="region of interest" description="Disordered" evidence="1">
    <location>
        <begin position="44"/>
        <end position="67"/>
    </location>
</feature>
<comment type="caution">
    <text evidence="3">The sequence shown here is derived from an EMBL/GenBank/DDBJ whole genome shotgun (WGS) entry which is preliminary data.</text>
</comment>
<keyword evidence="4" id="KW-1185">Reference proteome</keyword>
<reference evidence="3" key="1">
    <citation type="submission" date="2022-10" db="EMBL/GenBank/DDBJ databases">
        <title>Culturing micro-colonial fungi from biological soil crusts in the Mojave desert and describing Neophaeococcomyces mojavensis, and introducing the new genera and species Taxawa tesnikishii.</title>
        <authorList>
            <person name="Kurbessoian T."/>
            <person name="Stajich J.E."/>
        </authorList>
    </citation>
    <scope>NUCLEOTIDE SEQUENCE</scope>
    <source>
        <strain evidence="3">TK_1</strain>
    </source>
</reference>
<organism evidence="3 4">
    <name type="scientific">Coniosporium apollinis</name>
    <dbReference type="NCBI Taxonomy" id="61459"/>
    <lineage>
        <taxon>Eukaryota</taxon>
        <taxon>Fungi</taxon>
        <taxon>Dikarya</taxon>
        <taxon>Ascomycota</taxon>
        <taxon>Pezizomycotina</taxon>
        <taxon>Dothideomycetes</taxon>
        <taxon>Dothideomycetes incertae sedis</taxon>
        <taxon>Coniosporium</taxon>
    </lineage>
</organism>
<keyword evidence="2" id="KW-1133">Transmembrane helix</keyword>
<evidence type="ECO:0000313" key="3">
    <source>
        <dbReference type="EMBL" id="KAJ9663620.1"/>
    </source>
</evidence>
<dbReference type="EMBL" id="JAPDRL010000042">
    <property type="protein sequence ID" value="KAJ9663620.1"/>
    <property type="molecule type" value="Genomic_DNA"/>
</dbReference>
<sequence length="332" mass="35323">MESIYKSAGKDREISNWVKMVSVDGPSKSIREDSFDPIPFKVTKHAPLPTIGEDETESVPEAGPSGAASSEVLVAGFRSIDFAEPTATRATAPFDHAADLATPFEPRAPLSILPSSFANLSSRAFTRAPPPTLHLTTPAPAPTVGTVNVNTPVLITPNAISPTTSLHALPVNPNPYSYNGDIAGINRRLNPKVARVSRYSESLSPSVSGTSTPLRGKRVVQFDDQAAAFGDARPRPARHFSHNSVEGKLGNASTTDLPGSAQLTRVGTPMPDAEAQESKKAKTGIRGWVGNLPSFLKWLVGVAFVVGILALVILLFMFKGTLGWTSGKDRYE</sequence>
<feature type="transmembrane region" description="Helical" evidence="2">
    <location>
        <begin position="295"/>
        <end position="318"/>
    </location>
</feature>
<accession>A0ABQ9NW56</accession>
<evidence type="ECO:0000313" key="4">
    <source>
        <dbReference type="Proteomes" id="UP001172684"/>
    </source>
</evidence>